<dbReference type="GO" id="GO:0008270">
    <property type="term" value="F:zinc ion binding"/>
    <property type="evidence" value="ECO:0007669"/>
    <property type="project" value="UniProtKB-KW"/>
</dbReference>
<name>A0A8H8U7I8_9HELO</name>
<dbReference type="Gene3D" id="6.10.140.2220">
    <property type="match status" value="1"/>
</dbReference>
<reference evidence="7 8" key="1">
    <citation type="submission" date="2018-05" db="EMBL/GenBank/DDBJ databases">
        <title>Genome sequencing and assembly of the regulated plant pathogen Lachnellula willkommii and related sister species for the development of diagnostic species identification markers.</title>
        <authorList>
            <person name="Giroux E."/>
            <person name="Bilodeau G."/>
        </authorList>
    </citation>
    <scope>NUCLEOTIDE SEQUENCE [LARGE SCALE GENOMIC DNA]</scope>
    <source>
        <strain evidence="7 8">CBS 197.66</strain>
    </source>
</reference>
<evidence type="ECO:0000259" key="6">
    <source>
        <dbReference type="PROSITE" id="PS50865"/>
    </source>
</evidence>
<evidence type="ECO:0000313" key="8">
    <source>
        <dbReference type="Proteomes" id="UP000462212"/>
    </source>
</evidence>
<keyword evidence="2 4" id="KW-0863">Zinc-finger</keyword>
<dbReference type="Proteomes" id="UP000462212">
    <property type="component" value="Unassembled WGS sequence"/>
</dbReference>
<feature type="region of interest" description="Disordered" evidence="5">
    <location>
        <begin position="116"/>
        <end position="136"/>
    </location>
</feature>
<dbReference type="InterPro" id="IPR002893">
    <property type="entry name" value="Znf_MYND"/>
</dbReference>
<evidence type="ECO:0000256" key="2">
    <source>
        <dbReference type="ARBA" id="ARBA00022771"/>
    </source>
</evidence>
<dbReference type="SUPFAM" id="SSF144232">
    <property type="entry name" value="HIT/MYND zinc finger-like"/>
    <property type="match status" value="1"/>
</dbReference>
<evidence type="ECO:0000256" key="1">
    <source>
        <dbReference type="ARBA" id="ARBA00022723"/>
    </source>
</evidence>
<dbReference type="OrthoDB" id="432970at2759"/>
<keyword evidence="3" id="KW-0862">Zinc</keyword>
<dbReference type="PROSITE" id="PS50865">
    <property type="entry name" value="ZF_MYND_2"/>
    <property type="match status" value="1"/>
</dbReference>
<feature type="region of interest" description="Disordered" evidence="5">
    <location>
        <begin position="1"/>
        <end position="69"/>
    </location>
</feature>
<feature type="domain" description="MYND-type" evidence="6">
    <location>
        <begin position="49"/>
        <end position="99"/>
    </location>
</feature>
<evidence type="ECO:0000256" key="3">
    <source>
        <dbReference type="ARBA" id="ARBA00022833"/>
    </source>
</evidence>
<proteinExistence type="predicted"/>
<organism evidence="7 8">
    <name type="scientific">Lachnellula subtilissima</name>
    <dbReference type="NCBI Taxonomy" id="602034"/>
    <lineage>
        <taxon>Eukaryota</taxon>
        <taxon>Fungi</taxon>
        <taxon>Dikarya</taxon>
        <taxon>Ascomycota</taxon>
        <taxon>Pezizomycotina</taxon>
        <taxon>Leotiomycetes</taxon>
        <taxon>Helotiales</taxon>
        <taxon>Lachnaceae</taxon>
        <taxon>Lachnellula</taxon>
    </lineage>
</organism>
<protein>
    <recommendedName>
        <fullName evidence="6">MYND-type domain-containing protein</fullName>
    </recommendedName>
</protein>
<dbReference type="Pfam" id="PF01753">
    <property type="entry name" value="zf-MYND"/>
    <property type="match status" value="1"/>
</dbReference>
<evidence type="ECO:0000313" key="7">
    <source>
        <dbReference type="EMBL" id="TVY33340.1"/>
    </source>
</evidence>
<accession>A0A8H8U7I8</accession>
<comment type="caution">
    <text evidence="7">The sequence shown here is derived from an EMBL/GenBank/DDBJ whole genome shotgun (WGS) entry which is preliminary data.</text>
</comment>
<evidence type="ECO:0000256" key="5">
    <source>
        <dbReference type="SAM" id="MobiDB-lite"/>
    </source>
</evidence>
<gene>
    <name evidence="7" type="ORF">LSUB1_G007095</name>
</gene>
<dbReference type="AlphaFoldDB" id="A0A8H8U7I8"/>
<feature type="compositionally biased region" description="Low complexity" evidence="5">
    <location>
        <begin position="25"/>
        <end position="46"/>
    </location>
</feature>
<evidence type="ECO:0000256" key="4">
    <source>
        <dbReference type="PROSITE-ProRule" id="PRU00134"/>
    </source>
</evidence>
<dbReference type="EMBL" id="QGMJ01000820">
    <property type="protein sequence ID" value="TVY33340.1"/>
    <property type="molecule type" value="Genomic_DNA"/>
</dbReference>
<sequence>MATNSNPEAGESSLPGMIQPPSEPQQPEASSSSTSEPAPASASPTPRKCAHCGNLETNPGERSGDKPPVQLKPCPKCHTALYCSRDCQKAAFKQHKKTCAADAQEYAKTANLKMAAPAGPKKDGWRGGLQKWQFDT</sequence>
<keyword evidence="1" id="KW-0479">Metal-binding</keyword>
<keyword evidence="8" id="KW-1185">Reference proteome</keyword>